<reference evidence="1 2" key="1">
    <citation type="journal article" date="2018" name="Sci. Rep.">
        <title>Genomic signatures of local adaptation to the degree of environmental predictability in rotifers.</title>
        <authorList>
            <person name="Franch-Gras L."/>
            <person name="Hahn C."/>
            <person name="Garcia-Roger E.M."/>
            <person name="Carmona M.J."/>
            <person name="Serra M."/>
            <person name="Gomez A."/>
        </authorList>
    </citation>
    <scope>NUCLEOTIDE SEQUENCE [LARGE SCALE GENOMIC DNA]</scope>
    <source>
        <strain evidence="1">HYR1</strain>
    </source>
</reference>
<dbReference type="EMBL" id="REGN01003794">
    <property type="protein sequence ID" value="RNA20743.1"/>
    <property type="molecule type" value="Genomic_DNA"/>
</dbReference>
<keyword evidence="2" id="KW-1185">Reference proteome</keyword>
<proteinExistence type="predicted"/>
<comment type="caution">
    <text evidence="1">The sequence shown here is derived from an EMBL/GenBank/DDBJ whole genome shotgun (WGS) entry which is preliminary data.</text>
</comment>
<accession>A0A3M7RAX3</accession>
<evidence type="ECO:0000313" key="1">
    <source>
        <dbReference type="EMBL" id="RNA20743.1"/>
    </source>
</evidence>
<name>A0A3M7RAX3_BRAPC</name>
<evidence type="ECO:0000313" key="2">
    <source>
        <dbReference type="Proteomes" id="UP000276133"/>
    </source>
</evidence>
<sequence length="125" mass="14627">MLNLLWIDFDLQTECKKLKTRDLNFEFKFSAPKKQLKNVYNYDFKPEILIADEAKAIATGFLQNANNLNNGNALIKKIDKSKSSLMNLDYINSRYNKLEWDKKFNFDKLPLKIIQKTFALTAKAK</sequence>
<gene>
    <name evidence="1" type="ORF">BpHYR1_027282</name>
</gene>
<organism evidence="1 2">
    <name type="scientific">Brachionus plicatilis</name>
    <name type="common">Marine rotifer</name>
    <name type="synonym">Brachionus muelleri</name>
    <dbReference type="NCBI Taxonomy" id="10195"/>
    <lineage>
        <taxon>Eukaryota</taxon>
        <taxon>Metazoa</taxon>
        <taxon>Spiralia</taxon>
        <taxon>Gnathifera</taxon>
        <taxon>Rotifera</taxon>
        <taxon>Eurotatoria</taxon>
        <taxon>Monogononta</taxon>
        <taxon>Pseudotrocha</taxon>
        <taxon>Ploima</taxon>
        <taxon>Brachionidae</taxon>
        <taxon>Brachionus</taxon>
    </lineage>
</organism>
<dbReference type="Proteomes" id="UP000276133">
    <property type="component" value="Unassembled WGS sequence"/>
</dbReference>
<protein>
    <submittedName>
        <fullName evidence="1">Uncharacterized protein</fullName>
    </submittedName>
</protein>
<dbReference type="AlphaFoldDB" id="A0A3M7RAX3"/>